<evidence type="ECO:0000256" key="2">
    <source>
        <dbReference type="ARBA" id="ARBA00022448"/>
    </source>
</evidence>
<sequence length="241" mass="26475">MAARMKFICDTERCIDCNGCVTACKNEHETPWGVNRRRVVTINDGQPGEQYMSVACMHCTDAPCMAVCPTDCFYHTVDGIVLHDKDKCIGCGYCYLACPFGAPQFPDTGAFNHRGKMDKCTFCAGGPEPDNSEIEFQKYGRNRISEGKLPQCAEQCGTKALLGGDANIIASIYKQRVDTRGYGPELWGWDIAYEKRRDNGGGGTSNGSNGVNRNHDTGGPEGPRTNQVPDNFQNNPRRLPT</sequence>
<keyword evidence="7" id="KW-0411">Iron-sulfur</keyword>
<dbReference type="PRINTS" id="PR00354">
    <property type="entry name" value="7FE8SFRDOXIN"/>
</dbReference>
<evidence type="ECO:0000259" key="9">
    <source>
        <dbReference type="PROSITE" id="PS51379"/>
    </source>
</evidence>
<dbReference type="InterPro" id="IPR000813">
    <property type="entry name" value="7Fe_ferredoxin"/>
</dbReference>
<dbReference type="InterPro" id="IPR017896">
    <property type="entry name" value="4Fe4S_Fe-S-bd"/>
</dbReference>
<name>A0ABU6J2L0_9BURK</name>
<proteinExistence type="predicted"/>
<feature type="compositionally biased region" description="Polar residues" evidence="8">
    <location>
        <begin position="224"/>
        <end position="241"/>
    </location>
</feature>
<evidence type="ECO:0000256" key="3">
    <source>
        <dbReference type="ARBA" id="ARBA00022485"/>
    </source>
</evidence>
<dbReference type="SUPFAM" id="SSF54862">
    <property type="entry name" value="4Fe-4S ferredoxins"/>
    <property type="match status" value="1"/>
</dbReference>
<keyword evidence="11" id="KW-1185">Reference proteome</keyword>
<evidence type="ECO:0000313" key="10">
    <source>
        <dbReference type="EMBL" id="MEC4717863.1"/>
    </source>
</evidence>
<comment type="caution">
    <text evidence="10">The sequence shown here is derived from an EMBL/GenBank/DDBJ whole genome shotgun (WGS) entry which is preliminary data.</text>
</comment>
<evidence type="ECO:0000256" key="1">
    <source>
        <dbReference type="ARBA" id="ARBA00001966"/>
    </source>
</evidence>
<dbReference type="CDD" id="cd16371">
    <property type="entry name" value="DMSOR_beta_like"/>
    <property type="match status" value="1"/>
</dbReference>
<reference evidence="10 11" key="1">
    <citation type="submission" date="2023-10" db="EMBL/GenBank/DDBJ databases">
        <title>Noviherbaspirillum sp. CPCC 100848 genome assembly.</title>
        <authorList>
            <person name="Li X.Y."/>
            <person name="Fang X.M."/>
        </authorList>
    </citation>
    <scope>NUCLEOTIDE SEQUENCE [LARGE SCALE GENOMIC DNA]</scope>
    <source>
        <strain evidence="10 11">CPCC 100848</strain>
    </source>
</reference>
<dbReference type="InterPro" id="IPR017900">
    <property type="entry name" value="4Fe4S_Fe_S_CS"/>
</dbReference>
<keyword evidence="4" id="KW-0479">Metal-binding</keyword>
<accession>A0ABU6J2L0</accession>
<keyword evidence="3" id="KW-0004">4Fe-4S</keyword>
<dbReference type="Proteomes" id="UP001352263">
    <property type="component" value="Unassembled WGS sequence"/>
</dbReference>
<dbReference type="PROSITE" id="PS51379">
    <property type="entry name" value="4FE4S_FER_2"/>
    <property type="match status" value="2"/>
</dbReference>
<dbReference type="Pfam" id="PF13247">
    <property type="entry name" value="Fer4_11"/>
    <property type="match status" value="1"/>
</dbReference>
<evidence type="ECO:0000256" key="4">
    <source>
        <dbReference type="ARBA" id="ARBA00022723"/>
    </source>
</evidence>
<evidence type="ECO:0000256" key="5">
    <source>
        <dbReference type="ARBA" id="ARBA00022982"/>
    </source>
</evidence>
<evidence type="ECO:0000256" key="6">
    <source>
        <dbReference type="ARBA" id="ARBA00023004"/>
    </source>
</evidence>
<evidence type="ECO:0000313" key="11">
    <source>
        <dbReference type="Proteomes" id="UP001352263"/>
    </source>
</evidence>
<comment type="cofactor">
    <cofactor evidence="1">
        <name>[4Fe-4S] cluster</name>
        <dbReference type="ChEBI" id="CHEBI:49883"/>
    </cofactor>
</comment>
<gene>
    <name evidence="10" type="primary">fdh3B</name>
    <name evidence="10" type="ORF">RY831_01755</name>
</gene>
<dbReference type="PANTHER" id="PTHR43177:SF3">
    <property type="entry name" value="PROTEIN NRFC HOMOLOG"/>
    <property type="match status" value="1"/>
</dbReference>
<feature type="domain" description="4Fe-4S ferredoxin-type" evidence="9">
    <location>
        <begin position="79"/>
        <end position="108"/>
    </location>
</feature>
<dbReference type="EMBL" id="JAWIIV010000001">
    <property type="protein sequence ID" value="MEC4717863.1"/>
    <property type="molecule type" value="Genomic_DNA"/>
</dbReference>
<evidence type="ECO:0000256" key="8">
    <source>
        <dbReference type="SAM" id="MobiDB-lite"/>
    </source>
</evidence>
<evidence type="ECO:0000256" key="7">
    <source>
        <dbReference type="ARBA" id="ARBA00023014"/>
    </source>
</evidence>
<keyword evidence="2" id="KW-0813">Transport</keyword>
<dbReference type="PANTHER" id="PTHR43177">
    <property type="entry name" value="PROTEIN NRFC"/>
    <property type="match status" value="1"/>
</dbReference>
<dbReference type="InterPro" id="IPR050954">
    <property type="entry name" value="ET_IronSulfur_Cluster-Binding"/>
</dbReference>
<keyword evidence="5" id="KW-0249">Electron transport</keyword>
<protein>
    <submittedName>
        <fullName evidence="10">Formate dehydrogenase FDH3 subunit beta</fullName>
    </submittedName>
</protein>
<dbReference type="NCBIfam" id="NF038355">
    <property type="entry name" value="FDH3_beta"/>
    <property type="match status" value="1"/>
</dbReference>
<dbReference type="PROSITE" id="PS00198">
    <property type="entry name" value="4FE4S_FER_1"/>
    <property type="match status" value="1"/>
</dbReference>
<dbReference type="Gene3D" id="3.30.70.20">
    <property type="match status" value="2"/>
</dbReference>
<keyword evidence="6" id="KW-0408">Iron</keyword>
<feature type="region of interest" description="Disordered" evidence="8">
    <location>
        <begin position="198"/>
        <end position="241"/>
    </location>
</feature>
<feature type="domain" description="4Fe-4S ferredoxin-type" evidence="9">
    <location>
        <begin position="5"/>
        <end position="34"/>
    </location>
</feature>
<organism evidence="10 11">
    <name type="scientific">Noviherbaspirillum album</name>
    <dbReference type="NCBI Taxonomy" id="3080276"/>
    <lineage>
        <taxon>Bacteria</taxon>
        <taxon>Pseudomonadati</taxon>
        <taxon>Pseudomonadota</taxon>
        <taxon>Betaproteobacteria</taxon>
        <taxon>Burkholderiales</taxon>
        <taxon>Oxalobacteraceae</taxon>
        <taxon>Noviherbaspirillum</taxon>
    </lineage>
</organism>